<name>A0A7J7ZRD6_RHIFE</name>
<keyword evidence="5 13" id="KW-0808">Transferase</keyword>
<evidence type="ECO:0000256" key="6">
    <source>
        <dbReference type="ARBA" id="ARBA00022691"/>
    </source>
</evidence>
<dbReference type="Gene3D" id="2.170.270.10">
    <property type="entry name" value="SET domain"/>
    <property type="match status" value="1"/>
</dbReference>
<dbReference type="FunFam" id="2.170.270.10:FF:000017">
    <property type="entry name" value="Histone-lysine N-methyltransferase"/>
    <property type="match status" value="1"/>
</dbReference>
<evidence type="ECO:0000259" key="12">
    <source>
        <dbReference type="PROSITE" id="PS50280"/>
    </source>
</evidence>
<evidence type="ECO:0000256" key="9">
    <source>
        <dbReference type="ARBA" id="ARBA00022853"/>
    </source>
</evidence>
<keyword evidence="4 13" id="KW-0489">Methyltransferase</keyword>
<dbReference type="GO" id="GO:0046974">
    <property type="term" value="F:histone H3K9 methyltransferase activity"/>
    <property type="evidence" value="ECO:0007669"/>
    <property type="project" value="TreeGrafter"/>
</dbReference>
<evidence type="ECO:0000256" key="3">
    <source>
        <dbReference type="ARBA" id="ARBA00022454"/>
    </source>
</evidence>
<evidence type="ECO:0000256" key="5">
    <source>
        <dbReference type="ARBA" id="ARBA00022679"/>
    </source>
</evidence>
<keyword evidence="10" id="KW-0539">Nucleus</keyword>
<keyword evidence="9" id="KW-0156">Chromatin regulator</keyword>
<keyword evidence="3" id="KW-0158">Chromosome</keyword>
<evidence type="ECO:0000313" key="13">
    <source>
        <dbReference type="EMBL" id="KAF6376734.1"/>
    </source>
</evidence>
<feature type="compositionally biased region" description="Basic and acidic residues" evidence="11">
    <location>
        <begin position="7"/>
        <end position="31"/>
    </location>
</feature>
<evidence type="ECO:0000256" key="8">
    <source>
        <dbReference type="ARBA" id="ARBA00022833"/>
    </source>
</evidence>
<dbReference type="AlphaFoldDB" id="A0A7J7ZRD6"/>
<dbReference type="InterPro" id="IPR051516">
    <property type="entry name" value="SETDB_methyltransferase"/>
</dbReference>
<dbReference type="SMART" id="SM00317">
    <property type="entry name" value="SET"/>
    <property type="match status" value="1"/>
</dbReference>
<keyword evidence="6" id="KW-0949">S-adenosyl-L-methionine</keyword>
<dbReference type="SUPFAM" id="SSF82199">
    <property type="entry name" value="SET domain"/>
    <property type="match status" value="1"/>
</dbReference>
<feature type="region of interest" description="Disordered" evidence="11">
    <location>
        <begin position="1"/>
        <end position="44"/>
    </location>
</feature>
<dbReference type="PANTHER" id="PTHR46024">
    <property type="entry name" value="HISTONE-LYSINE N-METHYLTRANSFERASE EGGLESS"/>
    <property type="match status" value="1"/>
</dbReference>
<keyword evidence="8" id="KW-0862">Zinc</keyword>
<dbReference type="GO" id="GO:0010629">
    <property type="term" value="P:negative regulation of gene expression"/>
    <property type="evidence" value="ECO:0007669"/>
    <property type="project" value="TreeGrafter"/>
</dbReference>
<dbReference type="EMBL" id="JACAGC010000003">
    <property type="protein sequence ID" value="KAF6376734.1"/>
    <property type="molecule type" value="Genomic_DNA"/>
</dbReference>
<dbReference type="GO" id="GO:0070828">
    <property type="term" value="P:heterochromatin organization"/>
    <property type="evidence" value="ECO:0007669"/>
    <property type="project" value="TreeGrafter"/>
</dbReference>
<evidence type="ECO:0000256" key="2">
    <source>
        <dbReference type="ARBA" id="ARBA00004286"/>
    </source>
</evidence>
<dbReference type="Pfam" id="PF00856">
    <property type="entry name" value="SET"/>
    <property type="match status" value="1"/>
</dbReference>
<evidence type="ECO:0000256" key="4">
    <source>
        <dbReference type="ARBA" id="ARBA00022603"/>
    </source>
</evidence>
<dbReference type="InterPro" id="IPR001214">
    <property type="entry name" value="SET_dom"/>
</dbReference>
<dbReference type="InterPro" id="IPR046341">
    <property type="entry name" value="SET_dom_sf"/>
</dbReference>
<keyword evidence="7" id="KW-0479">Metal-binding</keyword>
<organism evidence="13 14">
    <name type="scientific">Rhinolophus ferrumequinum</name>
    <name type="common">Greater horseshoe bat</name>
    <dbReference type="NCBI Taxonomy" id="59479"/>
    <lineage>
        <taxon>Eukaryota</taxon>
        <taxon>Metazoa</taxon>
        <taxon>Chordata</taxon>
        <taxon>Craniata</taxon>
        <taxon>Vertebrata</taxon>
        <taxon>Euteleostomi</taxon>
        <taxon>Mammalia</taxon>
        <taxon>Eutheria</taxon>
        <taxon>Laurasiatheria</taxon>
        <taxon>Chiroptera</taxon>
        <taxon>Yinpterochiroptera</taxon>
        <taxon>Rhinolophoidea</taxon>
        <taxon>Rhinolophidae</taxon>
        <taxon>Rhinolophinae</taxon>
        <taxon>Rhinolophus</taxon>
    </lineage>
</organism>
<dbReference type="GO" id="GO:0032259">
    <property type="term" value="P:methylation"/>
    <property type="evidence" value="ECO:0007669"/>
    <property type="project" value="UniProtKB-KW"/>
</dbReference>
<evidence type="ECO:0000256" key="7">
    <source>
        <dbReference type="ARBA" id="ARBA00022723"/>
    </source>
</evidence>
<protein>
    <submittedName>
        <fullName evidence="13">SET domain bifurcated histone lysine methyltransferase 2</fullName>
    </submittedName>
</protein>
<evidence type="ECO:0000256" key="10">
    <source>
        <dbReference type="ARBA" id="ARBA00023242"/>
    </source>
</evidence>
<dbReference type="GO" id="GO:0005694">
    <property type="term" value="C:chromosome"/>
    <property type="evidence" value="ECO:0007669"/>
    <property type="project" value="UniProtKB-SubCell"/>
</dbReference>
<feature type="domain" description="SET" evidence="12">
    <location>
        <begin position="52"/>
        <end position="157"/>
    </location>
</feature>
<comment type="caution">
    <text evidence="13">The sequence shown here is derived from an EMBL/GenBank/DDBJ whole genome shotgun (WGS) entry which is preliminary data.</text>
</comment>
<dbReference type="Proteomes" id="UP000585614">
    <property type="component" value="Unassembled WGS sequence"/>
</dbReference>
<proteinExistence type="predicted"/>
<evidence type="ECO:0000256" key="1">
    <source>
        <dbReference type="ARBA" id="ARBA00004123"/>
    </source>
</evidence>
<dbReference type="GO" id="GO:0005634">
    <property type="term" value="C:nucleus"/>
    <property type="evidence" value="ECO:0007669"/>
    <property type="project" value="UniProtKB-SubCell"/>
</dbReference>
<evidence type="ECO:0000256" key="11">
    <source>
        <dbReference type="SAM" id="MobiDB-lite"/>
    </source>
</evidence>
<reference evidence="13 14" key="1">
    <citation type="journal article" date="2020" name="Nature">
        <title>Six reference-quality genomes reveal evolution of bat adaptations.</title>
        <authorList>
            <person name="Jebb D."/>
            <person name="Huang Z."/>
            <person name="Pippel M."/>
            <person name="Hughes G.M."/>
            <person name="Lavrichenko K."/>
            <person name="Devanna P."/>
            <person name="Winkler S."/>
            <person name="Jermiin L.S."/>
            <person name="Skirmuntt E.C."/>
            <person name="Katzourakis A."/>
            <person name="Burkitt-Gray L."/>
            <person name="Ray D.A."/>
            <person name="Sullivan K.A.M."/>
            <person name="Roscito J.G."/>
            <person name="Kirilenko B.M."/>
            <person name="Davalos L.M."/>
            <person name="Corthals A.P."/>
            <person name="Power M.L."/>
            <person name="Jones G."/>
            <person name="Ransome R.D."/>
            <person name="Dechmann D.K.N."/>
            <person name="Locatelli A.G."/>
            <person name="Puechmaille S.J."/>
            <person name="Fedrigo O."/>
            <person name="Jarvis E.D."/>
            <person name="Hiller M."/>
            <person name="Vernes S.C."/>
            <person name="Myers E.W."/>
            <person name="Teeling E.C."/>
        </authorList>
    </citation>
    <scope>NUCLEOTIDE SEQUENCE [LARGE SCALE GENOMIC DNA]</scope>
    <source>
        <strain evidence="13">MRhiFer1</strain>
        <tissue evidence="13">Lung</tissue>
    </source>
</reference>
<dbReference type="PROSITE" id="PS50280">
    <property type="entry name" value="SET"/>
    <property type="match status" value="1"/>
</dbReference>
<comment type="subcellular location">
    <subcellularLocation>
        <location evidence="2">Chromosome</location>
    </subcellularLocation>
    <subcellularLocation>
        <location evidence="1">Nucleus</location>
    </subcellularLocation>
</comment>
<evidence type="ECO:0000313" key="14">
    <source>
        <dbReference type="Proteomes" id="UP000585614"/>
    </source>
</evidence>
<sequence length="182" mass="20527">MDSSSKQVEDSEDNLRIESDVIDTTKCREETPPEGGCNQATTSDNRNALKEFQVQILKAQEKNSPACQNQQAFCDKQLPSETKTTASDSLKKFSKGNVFLLDATKEGNVGRFLNHSCCPNLLVQNVFVETHDRNFPLVAFFSNRYVKARTELTWDYGYEAGTMPEKEILCQCGVNKCRKKIL</sequence>
<gene>
    <name evidence="13" type="ORF">mRhiFer1_015137</name>
</gene>
<dbReference type="GO" id="GO:0046872">
    <property type="term" value="F:metal ion binding"/>
    <property type="evidence" value="ECO:0007669"/>
    <property type="project" value="UniProtKB-KW"/>
</dbReference>
<dbReference type="PANTHER" id="PTHR46024:SF3">
    <property type="entry name" value="HISTONE-LYSINE N-METHYLTRANSFERASE SETDB2"/>
    <property type="match status" value="1"/>
</dbReference>
<accession>A0A7J7ZRD6</accession>